<accession>D9PLD1</accession>
<evidence type="ECO:0000256" key="1">
    <source>
        <dbReference type="ARBA" id="ARBA00022448"/>
    </source>
</evidence>
<reference evidence="6" key="1">
    <citation type="submission" date="2010-07" db="EMBL/GenBank/DDBJ databases">
        <authorList>
            <consortium name="CONSOLIDER consortium CSD2007-00005"/>
            <person name="Guazzaroni M.-E."/>
            <person name="Richter M."/>
            <person name="Garcia-Salamanca A."/>
            <person name="Yarza P."/>
            <person name="Ferrer M."/>
        </authorList>
    </citation>
    <scope>NUCLEOTIDE SEQUENCE</scope>
</reference>
<keyword evidence="2" id="KW-0479">Metal-binding</keyword>
<dbReference type="PROSITE" id="PS50903">
    <property type="entry name" value="RUBREDOXIN_LIKE"/>
    <property type="match status" value="1"/>
</dbReference>
<organism evidence="6">
    <name type="scientific">sediment metagenome</name>
    <dbReference type="NCBI Taxonomy" id="749907"/>
    <lineage>
        <taxon>unclassified sequences</taxon>
        <taxon>metagenomes</taxon>
        <taxon>ecological metagenomes</taxon>
    </lineage>
</organism>
<evidence type="ECO:0000256" key="4">
    <source>
        <dbReference type="ARBA" id="ARBA00023004"/>
    </source>
</evidence>
<dbReference type="EMBL" id="ADZX01000712">
    <property type="protein sequence ID" value="EFK95634.1"/>
    <property type="molecule type" value="Genomic_DNA"/>
</dbReference>
<evidence type="ECO:0000259" key="5">
    <source>
        <dbReference type="PROSITE" id="PS50903"/>
    </source>
</evidence>
<dbReference type="CDD" id="cd00730">
    <property type="entry name" value="rubredoxin"/>
    <property type="match status" value="1"/>
</dbReference>
<keyword evidence="4" id="KW-0408">Iron</keyword>
<dbReference type="AlphaFoldDB" id="D9PLD1"/>
<dbReference type="PRINTS" id="PR00163">
    <property type="entry name" value="RUBREDOXIN"/>
</dbReference>
<evidence type="ECO:0000256" key="2">
    <source>
        <dbReference type="ARBA" id="ARBA00022723"/>
    </source>
</evidence>
<evidence type="ECO:0000256" key="3">
    <source>
        <dbReference type="ARBA" id="ARBA00022982"/>
    </source>
</evidence>
<dbReference type="InterPro" id="IPR024934">
    <property type="entry name" value="Rubredoxin-like_dom"/>
</dbReference>
<dbReference type="InterPro" id="IPR050526">
    <property type="entry name" value="Rubredoxin_ET"/>
</dbReference>
<dbReference type="Pfam" id="PF00301">
    <property type="entry name" value="Rubredoxin"/>
    <property type="match status" value="1"/>
</dbReference>
<dbReference type="GO" id="GO:0043448">
    <property type="term" value="P:alkane catabolic process"/>
    <property type="evidence" value="ECO:0007669"/>
    <property type="project" value="TreeGrafter"/>
</dbReference>
<comment type="caution">
    <text evidence="6">The sequence shown here is derived from an EMBL/GenBank/DDBJ whole genome shotgun (WGS) entry which is preliminary data.</text>
</comment>
<sequence length="64" mass="7123">MTPAAPGPNLRRYECGVCWTVYDPAAGDAEWQVEPGTPFEQLPEHWSCPNCAAERVKFLALDDD</sequence>
<dbReference type="GO" id="GO:0009055">
    <property type="term" value="F:electron transfer activity"/>
    <property type="evidence" value="ECO:0007669"/>
    <property type="project" value="TreeGrafter"/>
</dbReference>
<dbReference type="PROSITE" id="PS00202">
    <property type="entry name" value="RUBREDOXIN"/>
    <property type="match status" value="1"/>
</dbReference>
<dbReference type="InterPro" id="IPR018527">
    <property type="entry name" value="Rubredoxin_Fe_BS"/>
</dbReference>
<dbReference type="GO" id="GO:0005506">
    <property type="term" value="F:iron ion binding"/>
    <property type="evidence" value="ECO:0007669"/>
    <property type="project" value="InterPro"/>
</dbReference>
<gene>
    <name evidence="6" type="ORF">LDC_2354</name>
</gene>
<dbReference type="SUPFAM" id="SSF57802">
    <property type="entry name" value="Rubredoxin-like"/>
    <property type="match status" value="1"/>
</dbReference>
<dbReference type="PANTHER" id="PTHR47627">
    <property type="entry name" value="RUBREDOXIN"/>
    <property type="match status" value="1"/>
</dbReference>
<feature type="domain" description="Rubredoxin-like" evidence="5">
    <location>
        <begin position="10"/>
        <end position="61"/>
    </location>
</feature>
<keyword evidence="3" id="KW-0249">Electron transport</keyword>
<protein>
    <submittedName>
        <fullName evidence="6">Protein containing Rubredoxin-type Fe(Cys)4 protein domain</fullName>
    </submittedName>
</protein>
<dbReference type="InterPro" id="IPR024935">
    <property type="entry name" value="Rubredoxin_dom"/>
</dbReference>
<proteinExistence type="predicted"/>
<dbReference type="Gene3D" id="2.20.28.10">
    <property type="match status" value="1"/>
</dbReference>
<dbReference type="PANTHER" id="PTHR47627:SF1">
    <property type="entry name" value="RUBREDOXIN-1-RELATED"/>
    <property type="match status" value="1"/>
</dbReference>
<keyword evidence="1" id="KW-0813">Transport</keyword>
<evidence type="ECO:0000313" key="6">
    <source>
        <dbReference type="EMBL" id="EFK95634.1"/>
    </source>
</evidence>
<name>D9PLD1_9ZZZZ</name>
<reference evidence="6" key="2">
    <citation type="journal article" date="2011" name="Microb. Ecol.">
        <title>Taxonomic and Functional Metagenomic Profiling of the Microbial Community in the Anoxic Sediment of a Sub-saline Shallow Lake (Laguna de Carrizo, Central Spain).</title>
        <authorList>
            <person name="Ferrer M."/>
            <person name="Guazzaroni M.E."/>
            <person name="Richter M."/>
            <person name="Garcia-Salamanca A."/>
            <person name="Yarza P."/>
            <person name="Suarez-Suarez A."/>
            <person name="Solano J."/>
            <person name="Alcaide M."/>
            <person name="van Dillewijn P."/>
            <person name="Molina-Henares M.A."/>
            <person name="Lopez-Cortes N."/>
            <person name="Al-Ramahi Y."/>
            <person name="Guerrero C."/>
            <person name="Acosta A."/>
            <person name="de Eugenio L.I."/>
            <person name="Martinez V."/>
            <person name="Marques S."/>
            <person name="Rojo F."/>
            <person name="Santero E."/>
            <person name="Genilloud O."/>
            <person name="Perez-Perez J."/>
            <person name="Rossello-Mora R."/>
            <person name="Ramos J.L."/>
        </authorList>
    </citation>
    <scope>NUCLEOTIDE SEQUENCE</scope>
</reference>